<feature type="domain" description="DUF7708" evidence="2">
    <location>
        <begin position="63"/>
        <end position="204"/>
    </location>
</feature>
<dbReference type="OMA" id="SEGIFIW"/>
<proteinExistence type="predicted"/>
<name>A0A2N6N8B6_BEABA</name>
<dbReference type="Pfam" id="PF24883">
    <property type="entry name" value="NPHP3_N"/>
    <property type="match status" value="1"/>
</dbReference>
<evidence type="ECO:0000256" key="1">
    <source>
        <dbReference type="ARBA" id="ARBA00022737"/>
    </source>
</evidence>
<dbReference type="SMART" id="SM00028">
    <property type="entry name" value="TPR"/>
    <property type="match status" value="3"/>
</dbReference>
<evidence type="ECO:0000313" key="5">
    <source>
        <dbReference type="Proteomes" id="UP000235728"/>
    </source>
</evidence>
<dbReference type="InterPro" id="IPR019734">
    <property type="entry name" value="TPR_rpt"/>
</dbReference>
<evidence type="ECO:0000259" key="2">
    <source>
        <dbReference type="Pfam" id="PF24809"/>
    </source>
</evidence>
<evidence type="ECO:0000313" key="4">
    <source>
        <dbReference type="EMBL" id="PMB63504.1"/>
    </source>
</evidence>
<dbReference type="SUPFAM" id="SSF52540">
    <property type="entry name" value="P-loop containing nucleoside triphosphate hydrolases"/>
    <property type="match status" value="1"/>
</dbReference>
<dbReference type="PANTHER" id="PTHR10039:SF14">
    <property type="entry name" value="NACHT DOMAIN-CONTAINING PROTEIN"/>
    <property type="match status" value="1"/>
</dbReference>
<reference evidence="4 5" key="1">
    <citation type="journal article" date="2016" name="Appl. Microbiol. Biotechnol.">
        <title>Characterization of T-DNA insertion mutants with decreased virulence in the entomopathogenic fungus Beauveria bassiana JEF-007.</title>
        <authorList>
            <person name="Kim S."/>
            <person name="Lee S.J."/>
            <person name="Nai Y.S."/>
            <person name="Yu J.S."/>
            <person name="Lee M.R."/>
            <person name="Yang Y.T."/>
            <person name="Kim J.S."/>
        </authorList>
    </citation>
    <scope>NUCLEOTIDE SEQUENCE [LARGE SCALE GENOMIC DNA]</scope>
    <source>
        <strain evidence="4 5">JEF-007</strain>
    </source>
</reference>
<accession>A0A2N6N8B6</accession>
<feature type="domain" description="Nephrocystin 3-like N-terminal" evidence="3">
    <location>
        <begin position="258"/>
        <end position="420"/>
    </location>
</feature>
<dbReference type="Gene3D" id="3.40.50.300">
    <property type="entry name" value="P-loop containing nucleotide triphosphate hydrolases"/>
    <property type="match status" value="1"/>
</dbReference>
<evidence type="ECO:0000259" key="3">
    <source>
        <dbReference type="Pfam" id="PF24883"/>
    </source>
</evidence>
<dbReference type="EMBL" id="MRVG01000020">
    <property type="protein sequence ID" value="PMB63504.1"/>
    <property type="molecule type" value="Genomic_DNA"/>
</dbReference>
<dbReference type="SUPFAM" id="SSF48452">
    <property type="entry name" value="TPR-like"/>
    <property type="match status" value="2"/>
</dbReference>
<protein>
    <submittedName>
        <fullName evidence="4">Nephrocystin-3</fullName>
    </submittedName>
</protein>
<dbReference type="Pfam" id="PF13424">
    <property type="entry name" value="TPR_12"/>
    <property type="match status" value="1"/>
</dbReference>
<dbReference type="AlphaFoldDB" id="A0A2N6N8B6"/>
<dbReference type="Pfam" id="PF24809">
    <property type="entry name" value="DUF7708"/>
    <property type="match status" value="1"/>
</dbReference>
<dbReference type="InterPro" id="IPR056884">
    <property type="entry name" value="NPHP3-like_N"/>
</dbReference>
<dbReference type="InterPro" id="IPR011990">
    <property type="entry name" value="TPR-like_helical_dom_sf"/>
</dbReference>
<dbReference type="Proteomes" id="UP000235728">
    <property type="component" value="Unassembled WGS sequence"/>
</dbReference>
<dbReference type="Pfam" id="PF13374">
    <property type="entry name" value="TPR_10"/>
    <property type="match status" value="2"/>
</dbReference>
<gene>
    <name evidence="4" type="primary">nphp3_0</name>
    <name evidence="4" type="ORF">BM221_010609</name>
</gene>
<dbReference type="InterPro" id="IPR027417">
    <property type="entry name" value="P-loop_NTPase"/>
</dbReference>
<dbReference type="PANTHER" id="PTHR10039">
    <property type="entry name" value="AMELOGENIN"/>
    <property type="match status" value="1"/>
</dbReference>
<organism evidence="4 5">
    <name type="scientific">Beauveria bassiana</name>
    <name type="common">White muscardine disease fungus</name>
    <name type="synonym">Tritirachium shiotae</name>
    <dbReference type="NCBI Taxonomy" id="176275"/>
    <lineage>
        <taxon>Eukaryota</taxon>
        <taxon>Fungi</taxon>
        <taxon>Dikarya</taxon>
        <taxon>Ascomycota</taxon>
        <taxon>Pezizomycotina</taxon>
        <taxon>Sordariomycetes</taxon>
        <taxon>Hypocreomycetidae</taxon>
        <taxon>Hypocreales</taxon>
        <taxon>Cordycipitaceae</taxon>
        <taxon>Beauveria</taxon>
    </lineage>
</organism>
<comment type="caution">
    <text evidence="4">The sequence shown here is derived from an EMBL/GenBank/DDBJ whole genome shotgun (WGS) entry which is preliminary data.</text>
</comment>
<keyword evidence="1" id="KW-0677">Repeat</keyword>
<sequence>MSNDKPFPPLKSSESSLTQYMSTIDDAELHEYKFSTVQGVLLEIQLLGVHGPTPRGAAGLGALTPFISFIDRYSNAVDMMVQNFGAPSCLIWGCLRVILKVGRSVSFFFTDLLGLVERFGTQLCLYSRYDALFDGHTDFMAALSDTYMDALIFLRKARDALRANGSMTAWLRRVWTNFEQDFDTITERLSRRLEHLDRLSTFIHRDAAHTHMKTQDEFREQSTQALQDKLDWDMLSWLAPVDYDDDWRRGRQMCAPDTSRWIFQHAAFKTWVDDAKPRMGWVMGSAGMGKTVLCASVIDKLKDDVAADGVVVAHFFFDERDDSRNTALAMYRTVLAQFIAQLPSCAACIRPAFEVSKKYGRRCMTWSDRPAYLLEQVLAAATSAYMVLDGLDECKGMEGQLSELLSLLQSQQCRTLLFSRDAPWIRDKLVAFDLVTMTVTPDLTRPDIEAYFTNVINNLNVPALSDDERRALLSQLCGGADGMFLCARLLTGELQSATCLNDLYAAAAACPGSLNQYYSMRLTKLAQEPQRVQTLARGVFMRVVCSPRPLTWMELQCSLSLEPDGADVQGSKGRCPYKAAVLRVCQPFIEHDAERDTFRPAHLSVHQFLTAPTDDSPCAGLPFHLATGNQCIAKITLDYLMQIGNHEVDPDARAYPLQAYATLYWCQHLVDAQLDEALHQKAVRFLSSDEKRRAWLMHWLLLRREAFPTQAMIGILGQVRCLLEDYSDGDGLKMDELQDMVVILAALDEARIQSQPAVPISRSDMMMIIRDLARLYTAAGRIDDGIRHLVASRERLDRITGARPHDSVWLLNGVGILHDQAGHVDLAIATQREALAILDASGLCGELDRVLTINELGRLYRHQGNYASSEEMHLEALRILQPALPDTDVQVIWTKAHLARCYRQQGRFSEACVLHEQVHTIRKRLVGAEHPHTLWDLSDVAKCRSDMGDLDAALRLQAESVRLRDETLGKHHNDTLWARNDLGIMYERAGRRRDALEEHRRAWEGQEMTLGEKHGTTMWSLQRIQELETSLQKDEK</sequence>
<dbReference type="InterPro" id="IPR056125">
    <property type="entry name" value="DUF7708"/>
</dbReference>
<dbReference type="Gene3D" id="1.25.40.10">
    <property type="entry name" value="Tetratricopeptide repeat domain"/>
    <property type="match status" value="2"/>
</dbReference>